<dbReference type="EMBL" id="RBWX01000010">
    <property type="protein sequence ID" value="RKS86593.1"/>
    <property type="molecule type" value="Genomic_DNA"/>
</dbReference>
<evidence type="ECO:0000256" key="3">
    <source>
        <dbReference type="SAM" id="Phobius"/>
    </source>
</evidence>
<evidence type="ECO:0000256" key="2">
    <source>
        <dbReference type="ARBA" id="ARBA00022679"/>
    </source>
</evidence>
<dbReference type="InterPro" id="IPR015422">
    <property type="entry name" value="PyrdxlP-dep_Trfase_small"/>
</dbReference>
<dbReference type="EMBL" id="AP018711">
    <property type="protein sequence ID" value="BBE35298.1"/>
    <property type="molecule type" value="Genomic_DNA"/>
</dbReference>
<evidence type="ECO:0000313" key="6">
    <source>
        <dbReference type="EMBL" id="RKS86593.1"/>
    </source>
</evidence>
<comment type="cofactor">
    <cofactor evidence="1">
        <name>pyridoxal 5'-phosphate</name>
        <dbReference type="ChEBI" id="CHEBI:597326"/>
    </cofactor>
</comment>
<dbReference type="RefSeq" id="WP_147423400.1">
    <property type="nucleotide sequence ID" value="NZ_AP018711.1"/>
</dbReference>
<dbReference type="PANTHER" id="PTHR13693">
    <property type="entry name" value="CLASS II AMINOTRANSFERASE/8-AMINO-7-OXONONANOATE SYNTHASE"/>
    <property type="match status" value="1"/>
</dbReference>
<reference evidence="5 7" key="1">
    <citation type="submission" date="2018-06" db="EMBL/GenBank/DDBJ databases">
        <title>Complete Genome Sequence of the Microcystin-Degrading Bacterium Sphingosinicella microcystinivorans Strain B-9.</title>
        <authorList>
            <person name="Jin H."/>
            <person name="Nishizawa T."/>
            <person name="Guo Y."/>
            <person name="Nishizawa A."/>
            <person name="Park H."/>
            <person name="Kato H."/>
            <person name="Tsuji K."/>
            <person name="Harada K."/>
        </authorList>
    </citation>
    <scope>NUCLEOTIDE SEQUENCE [LARGE SCALE GENOMIC DNA]</scope>
    <source>
        <strain evidence="5 7">B9</strain>
    </source>
</reference>
<evidence type="ECO:0000256" key="1">
    <source>
        <dbReference type="ARBA" id="ARBA00001933"/>
    </source>
</evidence>
<name>A0AAD1D8G6_SPHMI</name>
<feature type="domain" description="Aminotransferase class I/classII large" evidence="4">
    <location>
        <begin position="43"/>
        <end position="368"/>
    </location>
</feature>
<dbReference type="InterPro" id="IPR004839">
    <property type="entry name" value="Aminotransferase_I/II_large"/>
</dbReference>
<evidence type="ECO:0000259" key="4">
    <source>
        <dbReference type="Pfam" id="PF00155"/>
    </source>
</evidence>
<accession>A0AAD1D8G6</accession>
<dbReference type="KEGG" id="smic:SmB9_29560"/>
<gene>
    <name evidence="6" type="ORF">DFR51_3307</name>
    <name evidence="5" type="ORF">SmB9_29560</name>
</gene>
<dbReference type="Proteomes" id="UP000275727">
    <property type="component" value="Chromosome"/>
</dbReference>
<dbReference type="InterPro" id="IPR015421">
    <property type="entry name" value="PyrdxlP-dep_Trfase_major"/>
</dbReference>
<keyword evidence="3" id="KW-0472">Membrane</keyword>
<dbReference type="Pfam" id="PF00155">
    <property type="entry name" value="Aminotran_1_2"/>
    <property type="match status" value="1"/>
</dbReference>
<evidence type="ECO:0000313" key="7">
    <source>
        <dbReference type="Proteomes" id="UP000275727"/>
    </source>
</evidence>
<evidence type="ECO:0000313" key="8">
    <source>
        <dbReference type="Proteomes" id="UP000276029"/>
    </source>
</evidence>
<dbReference type="GO" id="GO:0030170">
    <property type="term" value="F:pyridoxal phosphate binding"/>
    <property type="evidence" value="ECO:0007669"/>
    <property type="project" value="InterPro"/>
</dbReference>
<dbReference type="Gene3D" id="3.40.640.10">
    <property type="entry name" value="Type I PLP-dependent aspartate aminotransferase-like (Major domain)"/>
    <property type="match status" value="1"/>
</dbReference>
<protein>
    <submittedName>
        <fullName evidence="5 6">8-amino-7-oxononanoate synthase</fullName>
    </submittedName>
</protein>
<dbReference type="Gene3D" id="3.90.1150.10">
    <property type="entry name" value="Aspartate Aminotransferase, domain 1"/>
    <property type="match status" value="1"/>
</dbReference>
<sequence>MLRPHVWETMMQQILSPSAAVINLDGREVLSFAGCSYLGLAAVPELLQAGAKALVDQGATAQLARHYHAQSPANIDAEAEARRFFGTSGAMYFGGGYLFAIIALAGIAADYDVAILDETAHFCIFDGARAAQKEICTFKHCDPDDLERAVSATVAKGKRFAVATDGMFPTFGRVAPLADYARIIAPYDAWLIVDESHSFGSVGESGRGAAELQGVAGPKTLIGGSLSKGYGAFGGIAVGTAEAIERLWQSPVARGSAAGMSAGAAMSAESFRYIRRNPRVLAQLKANTTHLRSLLRGLGLQFEDVDGPVVAFAHGSADQMRAAQQALLEEGIYILYSTYVGAGPEGVLRIAAFADHKPEHFERLAQALTRKLL</sequence>
<organism evidence="5 7">
    <name type="scientific">Sphingosinicella microcystinivorans</name>
    <dbReference type="NCBI Taxonomy" id="335406"/>
    <lineage>
        <taxon>Bacteria</taxon>
        <taxon>Pseudomonadati</taxon>
        <taxon>Pseudomonadota</taxon>
        <taxon>Alphaproteobacteria</taxon>
        <taxon>Sphingomonadales</taxon>
        <taxon>Sphingosinicellaceae</taxon>
        <taxon>Sphingosinicella</taxon>
    </lineage>
</organism>
<keyword evidence="8" id="KW-1185">Reference proteome</keyword>
<dbReference type="GO" id="GO:0016740">
    <property type="term" value="F:transferase activity"/>
    <property type="evidence" value="ECO:0007669"/>
    <property type="project" value="UniProtKB-KW"/>
</dbReference>
<keyword evidence="3" id="KW-0812">Transmembrane</keyword>
<dbReference type="SUPFAM" id="SSF53383">
    <property type="entry name" value="PLP-dependent transferases"/>
    <property type="match status" value="1"/>
</dbReference>
<keyword evidence="2" id="KW-0808">Transferase</keyword>
<dbReference type="InterPro" id="IPR050087">
    <property type="entry name" value="AON_synthase_class-II"/>
</dbReference>
<evidence type="ECO:0000313" key="5">
    <source>
        <dbReference type="EMBL" id="BBE35298.1"/>
    </source>
</evidence>
<dbReference type="AlphaFoldDB" id="A0AAD1D8G6"/>
<dbReference type="InterPro" id="IPR015424">
    <property type="entry name" value="PyrdxlP-dep_Trfase"/>
</dbReference>
<reference evidence="6 8" key="2">
    <citation type="submission" date="2018-10" db="EMBL/GenBank/DDBJ databases">
        <title>Genomic Encyclopedia of Type Strains, Phase IV (KMG-IV): sequencing the most valuable type-strain genomes for metagenomic binning, comparative biology and taxonomic classification.</title>
        <authorList>
            <person name="Goeker M."/>
        </authorList>
    </citation>
    <scope>NUCLEOTIDE SEQUENCE [LARGE SCALE GENOMIC DNA]</scope>
    <source>
        <strain evidence="6 8">DSM 19791</strain>
    </source>
</reference>
<dbReference type="Proteomes" id="UP000276029">
    <property type="component" value="Unassembled WGS sequence"/>
</dbReference>
<keyword evidence="3" id="KW-1133">Transmembrane helix</keyword>
<proteinExistence type="predicted"/>
<feature type="transmembrane region" description="Helical" evidence="3">
    <location>
        <begin position="90"/>
        <end position="109"/>
    </location>
</feature>